<evidence type="ECO:0000256" key="1">
    <source>
        <dbReference type="SAM" id="Phobius"/>
    </source>
</evidence>
<feature type="transmembrane region" description="Helical" evidence="1">
    <location>
        <begin position="98"/>
        <end position="117"/>
    </location>
</feature>
<feature type="transmembrane region" description="Helical" evidence="1">
    <location>
        <begin position="166"/>
        <end position="184"/>
    </location>
</feature>
<dbReference type="RefSeq" id="WP_123607945.1">
    <property type="nucleotide sequence ID" value="NZ_RJVG01000001.1"/>
</dbReference>
<sequence length="240" mass="28256">MSRITSFKQAENGLDANGLKLIAITAMFIDHLSWWLFPLKSIEGELIHILGRIVAPVMCYFVAEGYFHTRNLKKYILRLILFALISHFPYVYYFEHPWYETTGIMWGLAMGLIGLAANQSEELKDWQKWLILLLCCLLCGFGNWSCTPVIWIVLFGHFRGNFRKQMIAFLIFGWLFFSLPMCIIRGWQYAYQFGIILAIPLLALYNGKKGKKSLFIKWGFYIFYPLHLIILYIFRFIIFK</sequence>
<protein>
    <submittedName>
        <fullName evidence="2">TraX protein</fullName>
    </submittedName>
</protein>
<keyword evidence="1" id="KW-0472">Membrane</keyword>
<feature type="transmembrane region" description="Helical" evidence="1">
    <location>
        <begin position="129"/>
        <end position="154"/>
    </location>
</feature>
<evidence type="ECO:0000313" key="2">
    <source>
        <dbReference type="EMBL" id="ROR31858.1"/>
    </source>
</evidence>
<organism evidence="2 3">
    <name type="scientific">Mobilisporobacter senegalensis</name>
    <dbReference type="NCBI Taxonomy" id="1329262"/>
    <lineage>
        <taxon>Bacteria</taxon>
        <taxon>Bacillati</taxon>
        <taxon>Bacillota</taxon>
        <taxon>Clostridia</taxon>
        <taxon>Lachnospirales</taxon>
        <taxon>Lachnospiraceae</taxon>
        <taxon>Mobilisporobacter</taxon>
    </lineage>
</organism>
<feature type="transmembrane region" description="Helical" evidence="1">
    <location>
        <begin position="218"/>
        <end position="238"/>
    </location>
</feature>
<dbReference type="InterPro" id="IPR008875">
    <property type="entry name" value="TraX"/>
</dbReference>
<keyword evidence="3" id="KW-1185">Reference proteome</keyword>
<reference evidence="2 3" key="1">
    <citation type="submission" date="2018-11" db="EMBL/GenBank/DDBJ databases">
        <title>Genomic Encyclopedia of Type Strains, Phase IV (KMG-IV): sequencing the most valuable type-strain genomes for metagenomic binning, comparative biology and taxonomic classification.</title>
        <authorList>
            <person name="Goeker M."/>
        </authorList>
    </citation>
    <scope>NUCLEOTIDE SEQUENCE [LARGE SCALE GENOMIC DNA]</scope>
    <source>
        <strain evidence="2 3">DSM 26537</strain>
    </source>
</reference>
<accession>A0A3N1Y006</accession>
<dbReference type="AlphaFoldDB" id="A0A3N1Y006"/>
<proteinExistence type="predicted"/>
<feature type="transmembrane region" description="Helical" evidence="1">
    <location>
        <begin position="75"/>
        <end position="92"/>
    </location>
</feature>
<keyword evidence="1" id="KW-1133">Transmembrane helix</keyword>
<gene>
    <name evidence="2" type="ORF">EDD66_101478</name>
</gene>
<keyword evidence="1" id="KW-0812">Transmembrane</keyword>
<dbReference type="Pfam" id="PF05857">
    <property type="entry name" value="TraX"/>
    <property type="match status" value="1"/>
</dbReference>
<dbReference type="Proteomes" id="UP000273083">
    <property type="component" value="Unassembled WGS sequence"/>
</dbReference>
<feature type="transmembrane region" description="Helical" evidence="1">
    <location>
        <begin position="189"/>
        <end position="206"/>
    </location>
</feature>
<name>A0A3N1Y006_9FIRM</name>
<dbReference type="OrthoDB" id="9781069at2"/>
<evidence type="ECO:0000313" key="3">
    <source>
        <dbReference type="Proteomes" id="UP000273083"/>
    </source>
</evidence>
<dbReference type="EMBL" id="RJVG01000001">
    <property type="protein sequence ID" value="ROR31858.1"/>
    <property type="molecule type" value="Genomic_DNA"/>
</dbReference>
<comment type="caution">
    <text evidence="2">The sequence shown here is derived from an EMBL/GenBank/DDBJ whole genome shotgun (WGS) entry which is preliminary data.</text>
</comment>